<evidence type="ECO:0008006" key="5">
    <source>
        <dbReference type="Google" id="ProtNLM"/>
    </source>
</evidence>
<comment type="caution">
    <text evidence="3">The sequence shown here is derived from an EMBL/GenBank/DDBJ whole genome shotgun (WGS) entry which is preliminary data.</text>
</comment>
<dbReference type="EMBL" id="BJUW01000018">
    <property type="protein sequence ID" value="GEK87710.1"/>
    <property type="molecule type" value="Genomic_DNA"/>
</dbReference>
<sequence>MLAPRPADAPRYLAYTRPMSPADVSTAAEVEALAARVLGRRDRPLVLVSTDAEGLFHFDLSRLRTELDGIADVVTIETGSASRDLEHLLPPKTHVFGGAGRSYPPDFGDAPEWARSPLRFPGHADADDLIDDAMGQTGRRTVESAPTASIRRASGIVQGFVADGTVAIVRLDDGTTVTATGALLPPEIPLIAALVEGGPVSGILDELELHPEPLAPDLLALVDGAHTLALVVKVTDLRATVQLHPRVSVVLRRRDVDIDEGPVSDVLHVGDVIRVRVRRDGDAEIGLSCVDVDPDAALTPPLALVAGGAPWLSEGRSSAASARDAAAPAGSDAPVPASETSGPSGSSGSSVSPVSPVSPGSPGEDLARRHDLNALSSEVAAARRDILALTNLVARGGRSAPESSELEKLRAENEQLRANLADERAERAKVEARLADASQDRREAGRALRDARRAAERAHVDPTADGIRIEIERTWGNRTAPGERERWPLREFSFGPAFIDSLDALDENQLSKAVRACVDAITGRDREIPARELHRLRSGEGGDDPYVVRSDGARCWRSSIEQNAPGARRLHYWELAGGVIELSRVVHHDDTRP</sequence>
<dbReference type="Proteomes" id="UP000321225">
    <property type="component" value="Unassembled WGS sequence"/>
</dbReference>
<feature type="region of interest" description="Disordered" evidence="2">
    <location>
        <begin position="316"/>
        <end position="367"/>
    </location>
</feature>
<proteinExistence type="predicted"/>
<evidence type="ECO:0000256" key="1">
    <source>
        <dbReference type="SAM" id="Coils"/>
    </source>
</evidence>
<name>A0A511AHP8_9MICO</name>
<keyword evidence="1" id="KW-0175">Coiled coil</keyword>
<evidence type="ECO:0000313" key="3">
    <source>
        <dbReference type="EMBL" id="GEK87710.1"/>
    </source>
</evidence>
<dbReference type="SUPFAM" id="SSF50249">
    <property type="entry name" value="Nucleic acid-binding proteins"/>
    <property type="match status" value="1"/>
</dbReference>
<accession>A0A511AHP8</accession>
<dbReference type="AlphaFoldDB" id="A0A511AHP8"/>
<dbReference type="InterPro" id="IPR012340">
    <property type="entry name" value="NA-bd_OB-fold"/>
</dbReference>
<protein>
    <recommendedName>
        <fullName evidence="5">S1 motif domain-containing protein</fullName>
    </recommendedName>
</protein>
<reference evidence="3 4" key="1">
    <citation type="submission" date="2019-07" db="EMBL/GenBank/DDBJ databases">
        <title>Whole genome shotgun sequence of Microbacterium aerolatum NBRC 103071.</title>
        <authorList>
            <person name="Hosoyama A."/>
            <person name="Uohara A."/>
            <person name="Ohji S."/>
            <person name="Ichikawa N."/>
        </authorList>
    </citation>
    <scope>NUCLEOTIDE SEQUENCE [LARGE SCALE GENOMIC DNA]</scope>
    <source>
        <strain evidence="3 4">NBRC 103071</strain>
    </source>
</reference>
<feature type="coiled-coil region" evidence="1">
    <location>
        <begin position="372"/>
        <end position="454"/>
    </location>
</feature>
<evidence type="ECO:0000256" key="2">
    <source>
        <dbReference type="SAM" id="MobiDB-lite"/>
    </source>
</evidence>
<feature type="compositionally biased region" description="Low complexity" evidence="2">
    <location>
        <begin position="316"/>
        <end position="363"/>
    </location>
</feature>
<organism evidence="3 4">
    <name type="scientific">Microbacterium aerolatum</name>
    <dbReference type="NCBI Taxonomy" id="153731"/>
    <lineage>
        <taxon>Bacteria</taxon>
        <taxon>Bacillati</taxon>
        <taxon>Actinomycetota</taxon>
        <taxon>Actinomycetes</taxon>
        <taxon>Micrococcales</taxon>
        <taxon>Microbacteriaceae</taxon>
        <taxon>Microbacterium</taxon>
    </lineage>
</organism>
<keyword evidence="4" id="KW-1185">Reference proteome</keyword>
<evidence type="ECO:0000313" key="4">
    <source>
        <dbReference type="Proteomes" id="UP000321225"/>
    </source>
</evidence>
<gene>
    <name evidence="3" type="ORF">MAE01_28860</name>
</gene>